<dbReference type="GeneTree" id="ENSGT00940000154669"/>
<name>A0A667W8W9_9TELE</name>
<reference evidence="1" key="1">
    <citation type="submission" date="2019-06" db="EMBL/GenBank/DDBJ databases">
        <authorList>
            <consortium name="Wellcome Sanger Institute Data Sharing"/>
        </authorList>
    </citation>
    <scope>NUCLEOTIDE SEQUENCE [LARGE SCALE GENOMIC DNA]</scope>
</reference>
<accession>A0A667W8W9</accession>
<organism evidence="1 2">
    <name type="scientific">Myripristis murdjan</name>
    <name type="common">pinecone soldierfish</name>
    <dbReference type="NCBI Taxonomy" id="586833"/>
    <lineage>
        <taxon>Eukaryota</taxon>
        <taxon>Metazoa</taxon>
        <taxon>Chordata</taxon>
        <taxon>Craniata</taxon>
        <taxon>Vertebrata</taxon>
        <taxon>Euteleostomi</taxon>
        <taxon>Actinopterygii</taxon>
        <taxon>Neopterygii</taxon>
        <taxon>Teleostei</taxon>
        <taxon>Neoteleostei</taxon>
        <taxon>Acanthomorphata</taxon>
        <taxon>Holocentriformes</taxon>
        <taxon>Holocentridae</taxon>
        <taxon>Myripristis</taxon>
    </lineage>
</organism>
<dbReference type="PANTHER" id="PTHR21301:SF10">
    <property type="entry name" value="REVERSE TRANSCRIPTASE DOMAIN-CONTAINING PROTEIN"/>
    <property type="match status" value="1"/>
</dbReference>
<evidence type="ECO:0000313" key="1">
    <source>
        <dbReference type="Ensembl" id="ENSMMDP00005000735.1"/>
    </source>
</evidence>
<proteinExistence type="predicted"/>
<reference evidence="1" key="2">
    <citation type="submission" date="2025-08" db="UniProtKB">
        <authorList>
            <consortium name="Ensembl"/>
        </authorList>
    </citation>
    <scope>IDENTIFICATION</scope>
</reference>
<protein>
    <submittedName>
        <fullName evidence="1">Uncharacterized protein</fullName>
    </submittedName>
</protein>
<dbReference type="Ensembl" id="ENSMMDT00005000749.1">
    <property type="protein sequence ID" value="ENSMMDP00005000735.1"/>
    <property type="gene ID" value="ENSMMDG00005000462.1"/>
</dbReference>
<reference evidence="1" key="3">
    <citation type="submission" date="2025-09" db="UniProtKB">
        <authorList>
            <consortium name="Ensembl"/>
        </authorList>
    </citation>
    <scope>IDENTIFICATION</scope>
</reference>
<evidence type="ECO:0000313" key="2">
    <source>
        <dbReference type="Proteomes" id="UP000472263"/>
    </source>
</evidence>
<dbReference type="PANTHER" id="PTHR21301">
    <property type="entry name" value="REVERSE TRANSCRIPTASE"/>
    <property type="match status" value="1"/>
</dbReference>
<sequence>FKKVDCLTPLRTSHCPRKHNVSIMERKALKELQSNPKIIIKQSDKGGTIIVMNTTDYVKEAMRQLSNTTFYQVLSSNPTERFVSGRYCILNDALANNWITEKQFDFLKNDFPTIPVLYLLPKIHKSLINPPWRPIISSNESLLEPLSQFVDCHIRDC</sequence>
<dbReference type="InParanoid" id="A0A667W8W9"/>
<dbReference type="AlphaFoldDB" id="A0A667W8W9"/>
<dbReference type="Proteomes" id="UP000472263">
    <property type="component" value="Chromosome 1"/>
</dbReference>
<keyword evidence="2" id="KW-1185">Reference proteome</keyword>